<comment type="caution">
    <text evidence="7">The sequence shown here is derived from an EMBL/GenBank/DDBJ whole genome shotgun (WGS) entry which is preliminary data.</text>
</comment>
<evidence type="ECO:0000256" key="4">
    <source>
        <dbReference type="ARBA" id="ARBA00023136"/>
    </source>
</evidence>
<keyword evidence="2 5" id="KW-0812">Transmembrane</keyword>
<keyword evidence="3 5" id="KW-1133">Transmembrane helix</keyword>
<dbReference type="OrthoDB" id="9154783at2"/>
<reference evidence="7 8" key="1">
    <citation type="journal article" date="2015" name="Antonie Van Leeuwenhoek">
        <title>Lampropedia puyangensis sp. nov., isolated from symptomatic bark of Populus ? euramericana canker and emended description of Lampropedia hyalina (Ehrenberg 1832) Lee et al. 2004.</title>
        <authorList>
            <person name="Li Y."/>
            <person name="Wang T."/>
            <person name="Piao C.G."/>
            <person name="Wang L.F."/>
            <person name="Tian G.Z."/>
            <person name="Zhu T.H."/>
            <person name="Guo M.W."/>
        </authorList>
    </citation>
    <scope>NUCLEOTIDE SEQUENCE [LARGE SCALE GENOMIC DNA]</scope>
    <source>
        <strain evidence="7 8">2-bin</strain>
    </source>
</reference>
<evidence type="ECO:0000313" key="8">
    <source>
        <dbReference type="Proteomes" id="UP000308917"/>
    </source>
</evidence>
<evidence type="ECO:0000256" key="3">
    <source>
        <dbReference type="ARBA" id="ARBA00022989"/>
    </source>
</evidence>
<feature type="domain" description="Lipopolysaccharide assembly protein A" evidence="6">
    <location>
        <begin position="22"/>
        <end position="73"/>
    </location>
</feature>
<dbReference type="EMBL" id="STFG01000020">
    <property type="protein sequence ID" value="THT98488.1"/>
    <property type="molecule type" value="Genomic_DNA"/>
</dbReference>
<keyword evidence="1" id="KW-1003">Cell membrane</keyword>
<evidence type="ECO:0000256" key="1">
    <source>
        <dbReference type="ARBA" id="ARBA00022475"/>
    </source>
</evidence>
<keyword evidence="8" id="KW-1185">Reference proteome</keyword>
<name>A0A4S8EVK2_9BURK</name>
<evidence type="ECO:0000259" key="6">
    <source>
        <dbReference type="Pfam" id="PF06305"/>
    </source>
</evidence>
<gene>
    <name evidence="7" type="ORF">E9531_14280</name>
</gene>
<protein>
    <submittedName>
        <fullName evidence="7">LapA family protein</fullName>
    </submittedName>
</protein>
<evidence type="ECO:0000313" key="7">
    <source>
        <dbReference type="EMBL" id="THT98488.1"/>
    </source>
</evidence>
<organism evidence="7 8">
    <name type="scientific">Lampropedia puyangensis</name>
    <dbReference type="NCBI Taxonomy" id="1330072"/>
    <lineage>
        <taxon>Bacteria</taxon>
        <taxon>Pseudomonadati</taxon>
        <taxon>Pseudomonadota</taxon>
        <taxon>Betaproteobacteria</taxon>
        <taxon>Burkholderiales</taxon>
        <taxon>Comamonadaceae</taxon>
        <taxon>Lampropedia</taxon>
    </lineage>
</organism>
<dbReference type="GO" id="GO:0005886">
    <property type="term" value="C:plasma membrane"/>
    <property type="evidence" value="ECO:0007669"/>
    <property type="project" value="InterPro"/>
</dbReference>
<dbReference type="AlphaFoldDB" id="A0A4S8EVK2"/>
<feature type="transmembrane region" description="Helical" evidence="5">
    <location>
        <begin position="40"/>
        <end position="61"/>
    </location>
</feature>
<dbReference type="RefSeq" id="WP_136574449.1">
    <property type="nucleotide sequence ID" value="NZ_STFG01000020.1"/>
</dbReference>
<dbReference type="InterPro" id="IPR010445">
    <property type="entry name" value="LapA_dom"/>
</dbReference>
<keyword evidence="4 5" id="KW-0472">Membrane</keyword>
<accession>A0A4S8EVK2</accession>
<evidence type="ECO:0000256" key="2">
    <source>
        <dbReference type="ARBA" id="ARBA00022692"/>
    </source>
</evidence>
<evidence type="ECO:0000256" key="5">
    <source>
        <dbReference type="SAM" id="Phobius"/>
    </source>
</evidence>
<dbReference type="Pfam" id="PF06305">
    <property type="entry name" value="LapA_dom"/>
    <property type="match status" value="1"/>
</dbReference>
<sequence>MKYLIWLLRAAFFFLLFAFSLNNQHPVTVHWFFGMQWHGPMVLAMLVAFALGLAIGLATVIPRWRQLRNREAQMASAFQASAYTPTQQE</sequence>
<dbReference type="Proteomes" id="UP000308917">
    <property type="component" value="Unassembled WGS sequence"/>
</dbReference>
<proteinExistence type="predicted"/>